<sequence length="291" mass="33997">MSIIISFFLACSNQIITLNNFLEITFDNISVSQEAAINSIKNLIFLSSQVNEILTHGLSSGLCLREHEEVTALKTILEESLNKLPQIISRESQLRNAKNKIKRFFKSLGRKFIQEGNYYRILPRLMKTLNSNLINFVEKNTVISSNLDTFDFYVKSTTKIFEIIDLEGNENLTKEIDLSAQNYVKKDMAINNLILKYEKFNKAFENLFSDEFVDEKDSIMNQMIFFLKIFTAISKRSTEVFIRNNISVPFSKPSNKVKYRNFDECQKMQNLFHEIRIEVTKIMLKKLKKYN</sequence>
<evidence type="ECO:0000313" key="1">
    <source>
        <dbReference type="EMBL" id="KCZ80693.1"/>
    </source>
</evidence>
<dbReference type="OrthoDB" id="10383459at2759"/>
<accession>A0A059F077</accession>
<reference evidence="1 2" key="2">
    <citation type="submission" date="2014-03" db="EMBL/GenBank/DDBJ databases">
        <title>The Genome Sequence of Anncaliia algerae insect isolate PRA339.</title>
        <authorList>
            <consortium name="The Broad Institute Genome Sequencing Platform"/>
            <consortium name="The Broad Institute Genome Sequencing Center for Infectious Disease"/>
            <person name="Cuomo C."/>
            <person name="Becnel J."/>
            <person name="Sanscrainte N."/>
            <person name="Walker B."/>
            <person name="Young S.K."/>
            <person name="Zeng Q."/>
            <person name="Gargeya S."/>
            <person name="Fitzgerald M."/>
            <person name="Haas B."/>
            <person name="Abouelleil A."/>
            <person name="Alvarado L."/>
            <person name="Arachchi H.M."/>
            <person name="Berlin A.M."/>
            <person name="Chapman S.B."/>
            <person name="Dewar J."/>
            <person name="Goldberg J."/>
            <person name="Griggs A."/>
            <person name="Gujja S."/>
            <person name="Hansen M."/>
            <person name="Howarth C."/>
            <person name="Imamovic A."/>
            <person name="Larimer J."/>
            <person name="McCowan C."/>
            <person name="Murphy C."/>
            <person name="Neiman D."/>
            <person name="Pearson M."/>
            <person name="Priest M."/>
            <person name="Roberts A."/>
            <person name="Saif S."/>
            <person name="Shea T."/>
            <person name="Sisk P."/>
            <person name="Sykes S."/>
            <person name="Wortman J."/>
            <person name="Nusbaum C."/>
            <person name="Birren B."/>
        </authorList>
    </citation>
    <scope>NUCLEOTIDE SEQUENCE [LARGE SCALE GENOMIC DNA]</scope>
    <source>
        <strain evidence="1 2">PRA339</strain>
    </source>
</reference>
<dbReference type="Proteomes" id="UP000030655">
    <property type="component" value="Unassembled WGS sequence"/>
</dbReference>
<dbReference type="EMBL" id="KK365167">
    <property type="protein sequence ID" value="KCZ80693.1"/>
    <property type="molecule type" value="Genomic_DNA"/>
</dbReference>
<dbReference type="VEuPathDB" id="MicrosporidiaDB:H312_01901"/>
<evidence type="ECO:0000313" key="2">
    <source>
        <dbReference type="Proteomes" id="UP000030655"/>
    </source>
</evidence>
<gene>
    <name evidence="1" type="ORF">H312_01901</name>
</gene>
<name>A0A059F077_9MICR</name>
<proteinExistence type="predicted"/>
<protein>
    <submittedName>
        <fullName evidence="1">Uncharacterized protein</fullName>
    </submittedName>
</protein>
<organism evidence="1 2">
    <name type="scientific">Anncaliia algerae PRA339</name>
    <dbReference type="NCBI Taxonomy" id="1288291"/>
    <lineage>
        <taxon>Eukaryota</taxon>
        <taxon>Fungi</taxon>
        <taxon>Fungi incertae sedis</taxon>
        <taxon>Microsporidia</taxon>
        <taxon>Tubulinosematoidea</taxon>
        <taxon>Tubulinosematidae</taxon>
        <taxon>Anncaliia</taxon>
    </lineage>
</organism>
<dbReference type="HOGENOM" id="CLU_927401_0_0_1"/>
<dbReference type="AlphaFoldDB" id="A0A059F077"/>
<keyword evidence="2" id="KW-1185">Reference proteome</keyword>
<reference evidence="2" key="1">
    <citation type="submission" date="2013-02" db="EMBL/GenBank/DDBJ databases">
        <authorList>
            <consortium name="The Broad Institute Genome Sequencing Platform"/>
            <person name="Cuomo C."/>
            <person name="Becnel J."/>
            <person name="Sanscrainte N."/>
            <person name="Walker B."/>
            <person name="Young S.K."/>
            <person name="Zeng Q."/>
            <person name="Gargeya S."/>
            <person name="Fitzgerald M."/>
            <person name="Haas B."/>
            <person name="Abouelleil A."/>
            <person name="Alvarado L."/>
            <person name="Arachchi H.M."/>
            <person name="Berlin A.M."/>
            <person name="Chapman S.B."/>
            <person name="Dewar J."/>
            <person name="Goldberg J."/>
            <person name="Griggs A."/>
            <person name="Gujja S."/>
            <person name="Hansen M."/>
            <person name="Howarth C."/>
            <person name="Imamovic A."/>
            <person name="Larimer J."/>
            <person name="McCowan C."/>
            <person name="Murphy C."/>
            <person name="Neiman D."/>
            <person name="Pearson M."/>
            <person name="Priest M."/>
            <person name="Roberts A."/>
            <person name="Saif S."/>
            <person name="Shea T."/>
            <person name="Sisk P."/>
            <person name="Sykes S."/>
            <person name="Wortman J."/>
            <person name="Nusbaum C."/>
            <person name="Birren B."/>
        </authorList>
    </citation>
    <scope>NUCLEOTIDE SEQUENCE [LARGE SCALE GENOMIC DNA]</scope>
    <source>
        <strain evidence="2">PRA339</strain>
    </source>
</reference>